<keyword evidence="3" id="KW-0813">Transport</keyword>
<dbReference type="Gene3D" id="1.20.1560.10">
    <property type="entry name" value="ABC transporter type 1, transmembrane domain"/>
    <property type="match status" value="2"/>
</dbReference>
<feature type="transmembrane region" description="Helical" evidence="12">
    <location>
        <begin position="804"/>
        <end position="823"/>
    </location>
</feature>
<dbReference type="GO" id="GO:0005774">
    <property type="term" value="C:vacuolar membrane"/>
    <property type="evidence" value="ECO:0007669"/>
    <property type="project" value="UniProtKB-SubCell"/>
</dbReference>
<feature type="compositionally biased region" description="Polar residues" evidence="11">
    <location>
        <begin position="1200"/>
        <end position="1213"/>
    </location>
</feature>
<feature type="domain" description="ABC transmembrane type-1" evidence="14">
    <location>
        <begin position="1271"/>
        <end position="1567"/>
    </location>
</feature>
<evidence type="ECO:0000259" key="14">
    <source>
        <dbReference type="PROSITE" id="PS50929"/>
    </source>
</evidence>
<reference evidence="16" key="2">
    <citation type="submission" date="2023-11" db="UniProtKB">
        <authorList>
            <consortium name="WormBaseParasite"/>
        </authorList>
    </citation>
    <scope>IDENTIFICATION</scope>
</reference>
<dbReference type="Pfam" id="PF00005">
    <property type="entry name" value="ABC_tran"/>
    <property type="match status" value="2"/>
</dbReference>
<dbReference type="FunFam" id="1.20.1560.10:FF:000010">
    <property type="entry name" value="Multidrug resistance-associated ABC transporter"/>
    <property type="match status" value="1"/>
</dbReference>
<evidence type="ECO:0000256" key="9">
    <source>
        <dbReference type="ARBA" id="ARBA00022989"/>
    </source>
</evidence>
<dbReference type="FunFam" id="3.40.50.300:FF:000997">
    <property type="entry name" value="Multidrug resistance-associated protein 1"/>
    <property type="match status" value="1"/>
</dbReference>
<feature type="transmembrane region" description="Helical" evidence="12">
    <location>
        <begin position="100"/>
        <end position="119"/>
    </location>
</feature>
<dbReference type="InterPro" id="IPR017871">
    <property type="entry name" value="ABC_transporter-like_CS"/>
</dbReference>
<keyword evidence="7" id="KW-0547">Nucleotide-binding</keyword>
<dbReference type="GO" id="GO:0005524">
    <property type="term" value="F:ATP binding"/>
    <property type="evidence" value="ECO:0007669"/>
    <property type="project" value="UniProtKB-KW"/>
</dbReference>
<evidence type="ECO:0000256" key="10">
    <source>
        <dbReference type="ARBA" id="ARBA00023136"/>
    </source>
</evidence>
<dbReference type="InterPro" id="IPR011527">
    <property type="entry name" value="ABC1_TM_dom"/>
</dbReference>
<dbReference type="FunFam" id="1.20.1560.10:FF:000020">
    <property type="entry name" value="ABC metal ion transporter"/>
    <property type="match status" value="1"/>
</dbReference>
<dbReference type="InterPro" id="IPR050173">
    <property type="entry name" value="ABC_transporter_C-like"/>
</dbReference>
<dbReference type="CDD" id="cd18595">
    <property type="entry name" value="ABC_6TM_MRP1_2_3_6_D1_like"/>
    <property type="match status" value="1"/>
</dbReference>
<feature type="transmembrane region" description="Helical" evidence="12">
    <location>
        <begin position="1247"/>
        <end position="1266"/>
    </location>
</feature>
<keyword evidence="4" id="KW-0926">Vacuole</keyword>
<keyword evidence="5 12" id="KW-0812">Transmembrane</keyword>
<dbReference type="FunFam" id="3.40.50.300:FF:000074">
    <property type="entry name" value="Multidrug resistance-associated protein 5 isoform 1"/>
    <property type="match status" value="1"/>
</dbReference>
<evidence type="ECO:0000256" key="7">
    <source>
        <dbReference type="ARBA" id="ARBA00022741"/>
    </source>
</evidence>
<dbReference type="GO" id="GO:0016887">
    <property type="term" value="F:ATP hydrolysis activity"/>
    <property type="evidence" value="ECO:0007669"/>
    <property type="project" value="InterPro"/>
</dbReference>
<comment type="subcellular location">
    <subcellularLocation>
        <location evidence="1">Vacuole membrane</location>
        <topology evidence="1">Multi-pass membrane protein</topology>
    </subcellularLocation>
</comment>
<comment type="similarity">
    <text evidence="2">Belongs to the ABC transporter superfamily. ABCC family. Conjugate transporter (TC 3.A.1.208) subfamily.</text>
</comment>
<evidence type="ECO:0000256" key="2">
    <source>
        <dbReference type="ARBA" id="ARBA00009726"/>
    </source>
</evidence>
<dbReference type="GO" id="GO:0000323">
    <property type="term" value="C:lytic vacuole"/>
    <property type="evidence" value="ECO:0007669"/>
    <property type="project" value="UniProtKB-ARBA"/>
</dbReference>
<dbReference type="WBParaSite" id="TREG1_12220.1">
    <property type="protein sequence ID" value="TREG1_12220.1"/>
    <property type="gene ID" value="TREG1_12220"/>
</dbReference>
<dbReference type="Gene3D" id="3.40.50.300">
    <property type="entry name" value="P-loop containing nucleotide triphosphate hydrolases"/>
    <property type="match status" value="2"/>
</dbReference>
<evidence type="ECO:0000256" key="8">
    <source>
        <dbReference type="ARBA" id="ARBA00022840"/>
    </source>
</evidence>
<keyword evidence="6" id="KW-0677">Repeat</keyword>
<feature type="transmembrane region" description="Helical" evidence="12">
    <location>
        <begin position="1413"/>
        <end position="1440"/>
    </location>
</feature>
<sequence length="1846" mass="208741">MMWVFREFMCGSETTDKWAYQWNQSLPIFPECEVNIVFPIALAGFAVITFLPYIISLLVSKSKSSRLASCLYLCKLDLTFLCLILNAIRVLYIVSETRDYYIGSYIGSLSISVSLLLYIAVLHYERKRNSLNSAVCFFYLMLLNFVWICRCWNHTVFYIKHYSTITPISSTNITTTDYNTSTTLPAENSSNPVTWKRHQCLKKNKVILIDKHYPIFSVNYESAEIHEKDILKQSTDNQEETFKDENLELQKLQAKSPEKDCSFLSRITYAWFTRLIVKGFRKPLEFKDLWRLDSEHRSANLSKIFLANLDRHIVPKKTANSYLERRRTSMGNSVCDHNLESSENELRRKSAQSILGIGLPQYNKHLYKSGLTNNYVDETTTVRRASEGFYLLNKGSLDKSSSSLLNSNNCDVSNPDLLTLNNRLDHKVGSTHLTDIEVHSECEDPPVNAIKGHEKDASSRRSVRIRVGPKPEYIPELSESHSDSMIFTPANENSEFCMKKVGNETAPTNNNTVLKNDNQSVDQKISPSEFKTKSVRSSVEFDVSVKPQSKFKRFHFGFVNKRRFGLIGALFATYGRRLLWSAFLKLLYDILVFVNPILLKLLLKFLQNVQSEPIWHGYLYAIAIFIDTSVQSLILQCYFHVVFSLGMNIKTVITASVYRKSLRLSNKARYKSTTGQVMNLMSSDAQQFVQLMPFINILWSGPFQITISMVLLWRELGPAVLAGVAVLLLLLPINVLVARRSKFFQERKSANADSRIKLINELMSGIRVLKLYAWEPSFMKEISRIRNLEVKYLRKFTYLQSISFLWHCSPFLVAISSFGVYILTSEKNILDAQKAFVSLSLFNILRFPLFMFPMIISSLAQCHVSVGRLSKFLANEELGSESYSKEDTPGVAAVIERGVFGWDPEDEPTLTNISIQFPEGQLTTIMGSVGSGKSSLLHALLGDMENFNGRVNVKGTVAFVPQQPWIFNSTLRDNILFHRHYEPARYQKVLHACNLIPDLEMLPNGDLTEIGDKGINLSGGQKQRVSLARACYADADVYLLDDPLSAVDAHVGLHILTHVLSRSAGLLASKTCILTTHSPKALPFSDRVGLLVDGQLVELGNYRQLMHSQTSRLSAFLVTAIRAESENRPDSPKDIVDGSSVGQTEDVQKASNIFLNTDSQEPLSYLSVHSNPTSQLRHRTQSETHSIDRNSNIRFSNLTSTTMSQKSERSSIAVTEKKHVSEEEQKPEPHTGQLEKALTGRIKFQVFLTYFKNIGLFYGLLMLIFYPANHVTSLGGNLWLADWSNDAINYRKLTDRLLNASSWIGPINDSQYDSDIQQFYAQRNYRLSIYALLGFVQVLFAMCSLYTLAIGHLGCVVRLHSRLLSYVLHAPATFFDLVPHGRIVNKFSQDIATLDNPLMVTLNSTLNCALTCFLTLCIACTLNAFMIIPICLLTIIYLLIQNLYVTSSRQLKRLESISLSPIFSHFSETLSGVDSIRAYKLTETYKTISSTRQDLNNSAVYASMVSQRWLAVLLELVGNLVILAVAILSVSAQGYLSAGFSGLVITYALSLNQTLNWLVRMFSELETNIVCVERIHEYSSIEQEAPWELDCKYLPANWPEGRIEFVNYCTRYRPELDYALRSISFTVERGEKLGIVGRTGSGKSSLVLGLFRMLEAAEGEIRIDGFDISKLGLHDLRNRLTLIPQDPVLFSGTLRFNLDPFSHYSDDDIWKALELANLKPFIKEANNGYLGLDMIISEGGSNISLGQRQLVCLARALLRHTSILVLDEATAAVDMLTDSLIQETIRKEFSSCTVLTIAHRLNTVLDYDRVLVLEEGQVKELDSPKVLLQNKNSKFYTLAKDAHIVE</sequence>
<dbReference type="GO" id="GO:0140359">
    <property type="term" value="F:ABC-type transporter activity"/>
    <property type="evidence" value="ECO:0007669"/>
    <property type="project" value="InterPro"/>
</dbReference>
<dbReference type="SUPFAM" id="SSF90123">
    <property type="entry name" value="ABC transporter transmembrane region"/>
    <property type="match status" value="2"/>
</dbReference>
<feature type="transmembrane region" description="Helical" evidence="12">
    <location>
        <begin position="835"/>
        <end position="856"/>
    </location>
</feature>
<evidence type="ECO:0000256" key="3">
    <source>
        <dbReference type="ARBA" id="ARBA00022448"/>
    </source>
</evidence>
<dbReference type="Pfam" id="PF00664">
    <property type="entry name" value="ABC_membrane"/>
    <property type="match status" value="2"/>
</dbReference>
<dbReference type="Proteomes" id="UP000050795">
    <property type="component" value="Unassembled WGS sequence"/>
</dbReference>
<proteinExistence type="inferred from homology"/>
<feature type="transmembrane region" description="Helical" evidence="12">
    <location>
        <begin position="71"/>
        <end position="94"/>
    </location>
</feature>
<keyword evidence="9 12" id="KW-1133">Transmembrane helix</keyword>
<dbReference type="PROSITE" id="PS00211">
    <property type="entry name" value="ABC_TRANSPORTER_1"/>
    <property type="match status" value="1"/>
</dbReference>
<evidence type="ECO:0000313" key="15">
    <source>
        <dbReference type="Proteomes" id="UP000050795"/>
    </source>
</evidence>
<organism evidence="15 16">
    <name type="scientific">Trichobilharzia regenti</name>
    <name type="common">Nasal bird schistosome</name>
    <dbReference type="NCBI Taxonomy" id="157069"/>
    <lineage>
        <taxon>Eukaryota</taxon>
        <taxon>Metazoa</taxon>
        <taxon>Spiralia</taxon>
        <taxon>Lophotrochozoa</taxon>
        <taxon>Platyhelminthes</taxon>
        <taxon>Trematoda</taxon>
        <taxon>Digenea</taxon>
        <taxon>Strigeidida</taxon>
        <taxon>Schistosomatoidea</taxon>
        <taxon>Schistosomatidae</taxon>
        <taxon>Trichobilharzia</taxon>
    </lineage>
</organism>
<dbReference type="CDD" id="cd18603">
    <property type="entry name" value="ABC_6TM_MRP1_2_3_6_D2_like"/>
    <property type="match status" value="1"/>
</dbReference>
<dbReference type="InterPro" id="IPR036640">
    <property type="entry name" value="ABC1_TM_sf"/>
</dbReference>
<feature type="transmembrane region" description="Helical" evidence="12">
    <location>
        <begin position="131"/>
        <end position="148"/>
    </location>
</feature>
<keyword evidence="8" id="KW-0067">ATP-binding</keyword>
<dbReference type="InterPro" id="IPR003439">
    <property type="entry name" value="ABC_transporter-like_ATP-bd"/>
</dbReference>
<feature type="transmembrane region" description="Helical" evidence="12">
    <location>
        <begin position="719"/>
        <end position="737"/>
    </location>
</feature>
<evidence type="ECO:0000256" key="6">
    <source>
        <dbReference type="ARBA" id="ARBA00022737"/>
    </source>
</evidence>
<dbReference type="SMART" id="SM00382">
    <property type="entry name" value="AAA"/>
    <property type="match status" value="2"/>
</dbReference>
<name>A0AA85IZD0_TRIRE</name>
<evidence type="ECO:0000256" key="5">
    <source>
        <dbReference type="ARBA" id="ARBA00022692"/>
    </source>
</evidence>
<accession>A0AA85IZD0</accession>
<protein>
    <recommendedName>
        <fullName evidence="17">Multidrug resistance-associated protein 1</fullName>
    </recommendedName>
</protein>
<dbReference type="SUPFAM" id="SSF52540">
    <property type="entry name" value="P-loop containing nucleoside triphosphate hydrolases"/>
    <property type="match status" value="2"/>
</dbReference>
<feature type="domain" description="ABC transporter" evidence="13">
    <location>
        <begin position="894"/>
        <end position="1118"/>
    </location>
</feature>
<keyword evidence="10 12" id="KW-0472">Membrane</keyword>
<feature type="region of interest" description="Disordered" evidence="11">
    <location>
        <begin position="1200"/>
        <end position="1232"/>
    </location>
</feature>
<evidence type="ECO:0000256" key="12">
    <source>
        <dbReference type="SAM" id="Phobius"/>
    </source>
</evidence>
<evidence type="ECO:0000313" key="16">
    <source>
        <dbReference type="WBParaSite" id="TREG1_12220.1"/>
    </source>
</evidence>
<reference evidence="15" key="1">
    <citation type="submission" date="2022-06" db="EMBL/GenBank/DDBJ databases">
        <authorList>
            <person name="Berger JAMES D."/>
            <person name="Berger JAMES D."/>
        </authorList>
    </citation>
    <scope>NUCLEOTIDE SEQUENCE [LARGE SCALE GENOMIC DNA]</scope>
</reference>
<dbReference type="PANTHER" id="PTHR24223">
    <property type="entry name" value="ATP-BINDING CASSETTE SUB-FAMILY C"/>
    <property type="match status" value="1"/>
</dbReference>
<feature type="compositionally biased region" description="Basic and acidic residues" evidence="11">
    <location>
        <begin position="1215"/>
        <end position="1229"/>
    </location>
</feature>
<dbReference type="InterPro" id="IPR027417">
    <property type="entry name" value="P-loop_NTPase"/>
</dbReference>
<dbReference type="PROSITE" id="PS50893">
    <property type="entry name" value="ABC_TRANSPORTER_2"/>
    <property type="match status" value="2"/>
</dbReference>
<dbReference type="PANTHER" id="PTHR24223:SF443">
    <property type="entry name" value="MULTIDRUG-RESISTANCE LIKE PROTEIN 1, ISOFORM I"/>
    <property type="match status" value="1"/>
</dbReference>
<feature type="transmembrane region" description="Helical" evidence="12">
    <location>
        <begin position="1509"/>
        <end position="1528"/>
    </location>
</feature>
<evidence type="ECO:0008006" key="17">
    <source>
        <dbReference type="Google" id="ProtNLM"/>
    </source>
</evidence>
<evidence type="ECO:0000259" key="13">
    <source>
        <dbReference type="PROSITE" id="PS50893"/>
    </source>
</evidence>
<dbReference type="PROSITE" id="PS50929">
    <property type="entry name" value="ABC_TM1F"/>
    <property type="match status" value="2"/>
</dbReference>
<feature type="transmembrane region" description="Helical" evidence="12">
    <location>
        <begin position="1327"/>
        <end position="1349"/>
    </location>
</feature>
<evidence type="ECO:0000256" key="11">
    <source>
        <dbReference type="SAM" id="MobiDB-lite"/>
    </source>
</evidence>
<dbReference type="CDD" id="cd03250">
    <property type="entry name" value="ABCC_MRP_domain1"/>
    <property type="match status" value="1"/>
</dbReference>
<feature type="domain" description="ABC transmembrane type-1" evidence="14">
    <location>
        <begin position="579"/>
        <end position="861"/>
    </location>
</feature>
<feature type="transmembrane region" description="Helical" evidence="12">
    <location>
        <begin position="36"/>
        <end position="59"/>
    </location>
</feature>
<dbReference type="CDD" id="cd03244">
    <property type="entry name" value="ABCC_MRP_domain2"/>
    <property type="match status" value="1"/>
</dbReference>
<feature type="domain" description="ABC transporter" evidence="13">
    <location>
        <begin position="1603"/>
        <end position="1840"/>
    </location>
</feature>
<dbReference type="InterPro" id="IPR003593">
    <property type="entry name" value="AAA+_ATPase"/>
</dbReference>
<keyword evidence="15" id="KW-1185">Reference proteome</keyword>
<evidence type="ECO:0000256" key="4">
    <source>
        <dbReference type="ARBA" id="ARBA00022554"/>
    </source>
</evidence>
<evidence type="ECO:0000256" key="1">
    <source>
        <dbReference type="ARBA" id="ARBA00004128"/>
    </source>
</evidence>